<evidence type="ECO:0000256" key="2">
    <source>
        <dbReference type="ARBA" id="ARBA00022692"/>
    </source>
</evidence>
<feature type="binding site" evidence="5">
    <location>
        <position position="220"/>
    </location>
    <ligand>
        <name>Zn(2+)</name>
        <dbReference type="ChEBI" id="CHEBI:29105"/>
    </ligand>
</feature>
<feature type="transmembrane region" description="Helical" evidence="6">
    <location>
        <begin position="222"/>
        <end position="245"/>
    </location>
</feature>
<gene>
    <name evidence="7" type="ORF">E9934_05720</name>
</gene>
<accession>A0A4S8NM67</accession>
<dbReference type="OrthoDB" id="9813689at2"/>
<comment type="caution">
    <text evidence="7">The sequence shown here is derived from an EMBL/GenBank/DDBJ whole genome shotgun (WGS) entry which is preliminary data.</text>
</comment>
<dbReference type="AlphaFoldDB" id="A0A4S8NM67"/>
<evidence type="ECO:0000256" key="3">
    <source>
        <dbReference type="ARBA" id="ARBA00022989"/>
    </source>
</evidence>
<evidence type="ECO:0000256" key="6">
    <source>
        <dbReference type="SAM" id="Phobius"/>
    </source>
</evidence>
<feature type="binding site" evidence="5">
    <location>
        <position position="84"/>
    </location>
    <ligand>
        <name>Zn(2+)</name>
        <dbReference type="ChEBI" id="CHEBI:29105"/>
    </ligand>
</feature>
<reference evidence="7 8" key="1">
    <citation type="journal article" date="2009" name="Int. J. Syst. Evol. Microbiol.">
        <title>Nocardioides caeni sp. nov., isolated from wastewater.</title>
        <authorList>
            <person name="Yoon J.H."/>
            <person name="Kang S.J."/>
            <person name="Park S."/>
            <person name="Kim W."/>
            <person name="Oh T.K."/>
        </authorList>
    </citation>
    <scope>NUCLEOTIDE SEQUENCE [LARGE SCALE GENOMIC DNA]</scope>
    <source>
        <strain evidence="7 8">DSM 23134</strain>
    </source>
</reference>
<dbReference type="InterPro" id="IPR004254">
    <property type="entry name" value="AdipoR/HlyIII-related"/>
</dbReference>
<dbReference type="Proteomes" id="UP000307087">
    <property type="component" value="Unassembled WGS sequence"/>
</dbReference>
<dbReference type="Pfam" id="PF03006">
    <property type="entry name" value="HlyIII"/>
    <property type="match status" value="1"/>
</dbReference>
<feature type="transmembrane region" description="Helical" evidence="6">
    <location>
        <begin position="152"/>
        <end position="173"/>
    </location>
</feature>
<comment type="subcellular location">
    <subcellularLocation>
        <location evidence="1">Membrane</location>
        <topology evidence="1">Multi-pass membrane protein</topology>
    </subcellularLocation>
</comment>
<feature type="transmembrane region" description="Helical" evidence="6">
    <location>
        <begin position="185"/>
        <end position="207"/>
    </location>
</feature>
<dbReference type="GO" id="GO:0046872">
    <property type="term" value="F:metal ion binding"/>
    <property type="evidence" value="ECO:0007669"/>
    <property type="project" value="UniProtKB-KW"/>
</dbReference>
<keyword evidence="8" id="KW-1185">Reference proteome</keyword>
<feature type="transmembrane region" description="Helical" evidence="6">
    <location>
        <begin position="37"/>
        <end position="57"/>
    </location>
</feature>
<keyword evidence="5" id="KW-0479">Metal-binding</keyword>
<evidence type="ECO:0000256" key="5">
    <source>
        <dbReference type="PIRSR" id="PIRSR604254-1"/>
    </source>
</evidence>
<keyword evidence="2 6" id="KW-0812">Transmembrane</keyword>
<dbReference type="RefSeq" id="WP_136561883.1">
    <property type="nucleotide sequence ID" value="NZ_BAABLS010000001.1"/>
</dbReference>
<evidence type="ECO:0000256" key="4">
    <source>
        <dbReference type="ARBA" id="ARBA00023136"/>
    </source>
</evidence>
<keyword evidence="5" id="KW-0862">Zinc</keyword>
<sequence length="246" mass="26618">MNQAINSATDRVRDRLDTIGDQISETIADLKPRLRGWIHLVSTPLVLAAGIVLICLSPTAATRVGSAVYAGSALLLFGISALYHRGTWSPKVWQVLNRFDHSNIFLFIAGSYTPFALILLEGPSRVVMLSVVWSGALLGIGFKLFWPTAPRWMSAPIYIALGWAAIFFIPAFFQGATALGLGIGIAIFVLIAVGGALYTMGGLVYGFQWPNPSPRVFGFHEIFHGFTVAAFAAHYVGVSLATYSLR</sequence>
<protein>
    <submittedName>
        <fullName evidence="7">Hemolysin III family protein</fullName>
    </submittedName>
</protein>
<dbReference type="GO" id="GO:0016020">
    <property type="term" value="C:membrane"/>
    <property type="evidence" value="ECO:0007669"/>
    <property type="project" value="UniProtKB-SubCell"/>
</dbReference>
<feature type="binding site" evidence="5">
    <location>
        <position position="224"/>
    </location>
    <ligand>
        <name>Zn(2+)</name>
        <dbReference type="ChEBI" id="CHEBI:29105"/>
    </ligand>
</feature>
<keyword evidence="3 6" id="KW-1133">Transmembrane helix</keyword>
<evidence type="ECO:0000256" key="1">
    <source>
        <dbReference type="ARBA" id="ARBA00004141"/>
    </source>
</evidence>
<dbReference type="PANTHER" id="PTHR20855">
    <property type="entry name" value="ADIPOR/PROGESTIN RECEPTOR-RELATED"/>
    <property type="match status" value="1"/>
</dbReference>
<evidence type="ECO:0000313" key="8">
    <source>
        <dbReference type="Proteomes" id="UP000307087"/>
    </source>
</evidence>
<feature type="transmembrane region" description="Helical" evidence="6">
    <location>
        <begin position="127"/>
        <end position="146"/>
    </location>
</feature>
<feature type="transmembrane region" description="Helical" evidence="6">
    <location>
        <begin position="64"/>
        <end position="83"/>
    </location>
</feature>
<keyword evidence="4 6" id="KW-0472">Membrane</keyword>
<dbReference type="EMBL" id="STGW01000002">
    <property type="protein sequence ID" value="THV17948.1"/>
    <property type="molecule type" value="Genomic_DNA"/>
</dbReference>
<dbReference type="PANTHER" id="PTHR20855:SF3">
    <property type="entry name" value="LD03007P"/>
    <property type="match status" value="1"/>
</dbReference>
<proteinExistence type="predicted"/>
<name>A0A4S8NM67_9ACTN</name>
<feature type="transmembrane region" description="Helical" evidence="6">
    <location>
        <begin position="103"/>
        <end position="120"/>
    </location>
</feature>
<organism evidence="7 8">
    <name type="scientific">Nocardioides caeni</name>
    <dbReference type="NCBI Taxonomy" id="574700"/>
    <lineage>
        <taxon>Bacteria</taxon>
        <taxon>Bacillati</taxon>
        <taxon>Actinomycetota</taxon>
        <taxon>Actinomycetes</taxon>
        <taxon>Propionibacteriales</taxon>
        <taxon>Nocardioidaceae</taxon>
        <taxon>Nocardioides</taxon>
    </lineage>
</organism>
<evidence type="ECO:0000313" key="7">
    <source>
        <dbReference type="EMBL" id="THV17948.1"/>
    </source>
</evidence>